<dbReference type="InterPro" id="IPR036163">
    <property type="entry name" value="HMA_dom_sf"/>
</dbReference>
<sequence>MTVLNVPDMHCNKCVERITNALNGCGLKFDVSLEGKTVSVDGSDADVAKAREALDEIGFDSTLRA</sequence>
<name>A0A9D0ZED0_9FIRM</name>
<comment type="caution">
    <text evidence="2">The sequence shown here is derived from an EMBL/GenBank/DDBJ whole genome shotgun (WGS) entry which is preliminary data.</text>
</comment>
<reference evidence="2" key="1">
    <citation type="submission" date="2020-10" db="EMBL/GenBank/DDBJ databases">
        <authorList>
            <person name="Gilroy R."/>
        </authorList>
    </citation>
    <scope>NUCLEOTIDE SEQUENCE</scope>
    <source>
        <strain evidence="2">ChiBcolR7-354</strain>
    </source>
</reference>
<organism evidence="2 3">
    <name type="scientific">Candidatus Scatomorpha intestinavium</name>
    <dbReference type="NCBI Taxonomy" id="2840922"/>
    <lineage>
        <taxon>Bacteria</taxon>
        <taxon>Bacillati</taxon>
        <taxon>Bacillota</taxon>
        <taxon>Clostridia</taxon>
        <taxon>Eubacteriales</taxon>
        <taxon>Candidatus Scatomorpha</taxon>
    </lineage>
</organism>
<reference evidence="2" key="2">
    <citation type="journal article" date="2021" name="PeerJ">
        <title>Extensive microbial diversity within the chicken gut microbiome revealed by metagenomics and culture.</title>
        <authorList>
            <person name="Gilroy R."/>
            <person name="Ravi A."/>
            <person name="Getino M."/>
            <person name="Pursley I."/>
            <person name="Horton D.L."/>
            <person name="Alikhan N.F."/>
            <person name="Baker D."/>
            <person name="Gharbi K."/>
            <person name="Hall N."/>
            <person name="Watson M."/>
            <person name="Adriaenssens E.M."/>
            <person name="Foster-Nyarko E."/>
            <person name="Jarju S."/>
            <person name="Secka A."/>
            <person name="Antonio M."/>
            <person name="Oren A."/>
            <person name="Chaudhuri R.R."/>
            <person name="La Ragione R."/>
            <person name="Hildebrand F."/>
            <person name="Pallen M.J."/>
        </authorList>
    </citation>
    <scope>NUCLEOTIDE SEQUENCE</scope>
    <source>
        <strain evidence="2">ChiBcolR7-354</strain>
    </source>
</reference>
<accession>A0A9D0ZED0</accession>
<protein>
    <submittedName>
        <fullName evidence="2">Heavy-metal-associated domain-containing protein</fullName>
    </submittedName>
</protein>
<gene>
    <name evidence="2" type="ORF">IAB77_07525</name>
</gene>
<proteinExistence type="predicted"/>
<dbReference type="InterPro" id="IPR006121">
    <property type="entry name" value="HMA_dom"/>
</dbReference>
<evidence type="ECO:0000259" key="1">
    <source>
        <dbReference type="PROSITE" id="PS50846"/>
    </source>
</evidence>
<dbReference type="GO" id="GO:0046872">
    <property type="term" value="F:metal ion binding"/>
    <property type="evidence" value="ECO:0007669"/>
    <property type="project" value="InterPro"/>
</dbReference>
<evidence type="ECO:0000313" key="3">
    <source>
        <dbReference type="Proteomes" id="UP000824262"/>
    </source>
</evidence>
<dbReference type="Gene3D" id="3.30.70.100">
    <property type="match status" value="1"/>
</dbReference>
<dbReference type="AlphaFoldDB" id="A0A9D0ZED0"/>
<evidence type="ECO:0000313" key="2">
    <source>
        <dbReference type="EMBL" id="HIQ79092.1"/>
    </source>
</evidence>
<dbReference type="CDD" id="cd00371">
    <property type="entry name" value="HMA"/>
    <property type="match status" value="1"/>
</dbReference>
<feature type="domain" description="HMA" evidence="1">
    <location>
        <begin position="1"/>
        <end position="62"/>
    </location>
</feature>
<dbReference type="Pfam" id="PF00403">
    <property type="entry name" value="HMA"/>
    <property type="match status" value="1"/>
</dbReference>
<dbReference type="PROSITE" id="PS50846">
    <property type="entry name" value="HMA_2"/>
    <property type="match status" value="1"/>
</dbReference>
<dbReference type="EMBL" id="DVGA01000076">
    <property type="protein sequence ID" value="HIQ79092.1"/>
    <property type="molecule type" value="Genomic_DNA"/>
</dbReference>
<dbReference type="Proteomes" id="UP000824262">
    <property type="component" value="Unassembled WGS sequence"/>
</dbReference>
<dbReference type="SUPFAM" id="SSF55008">
    <property type="entry name" value="HMA, heavy metal-associated domain"/>
    <property type="match status" value="1"/>
</dbReference>